<protein>
    <submittedName>
        <fullName evidence="2">Uncharacterized protein</fullName>
    </submittedName>
</protein>
<proteinExistence type="predicted"/>
<evidence type="ECO:0000313" key="3">
    <source>
        <dbReference type="Proteomes" id="UP000298663"/>
    </source>
</evidence>
<reference evidence="2 3" key="1">
    <citation type="journal article" date="2015" name="Genome Biol.">
        <title>Comparative genomics of Steinernema reveals deeply conserved gene regulatory networks.</title>
        <authorList>
            <person name="Dillman A.R."/>
            <person name="Macchietto M."/>
            <person name="Porter C.F."/>
            <person name="Rogers A."/>
            <person name="Williams B."/>
            <person name="Antoshechkin I."/>
            <person name="Lee M.M."/>
            <person name="Goodwin Z."/>
            <person name="Lu X."/>
            <person name="Lewis E.E."/>
            <person name="Goodrich-Blair H."/>
            <person name="Stock S.P."/>
            <person name="Adams B.J."/>
            <person name="Sternberg P.W."/>
            <person name="Mortazavi A."/>
        </authorList>
    </citation>
    <scope>NUCLEOTIDE SEQUENCE [LARGE SCALE GENOMIC DNA]</scope>
    <source>
        <strain evidence="2 3">ALL</strain>
    </source>
</reference>
<sequence>MTPLATQFYNLDTILPKYDYTHRYSLLVQEIGAVYTWVFSSMTFIMYLAITISVIRQQRSIGGSDTEVADRIRSDRIFRISDRIFGSGSGSGSDRIAFVRKTAFVANVFSARSFAKPLNLNIPQQAPATSVSFVFSNLVFRSSAARLVALLRNLSGEMAPRLSVYDHFEEINVFYKCKRCGSRLKKPADGSTGTLRKHAKIFRISDRIQRTGSGSDRIGSNLDPIRHLCSDTQLLLFQKFNINSIDQKWLHTMTGLPGHLPNDRKYYACFKKLHVDDSRYNVERARLNDNLLLNCGQSCALGHTCFVPKRNRQLACS</sequence>
<keyword evidence="1" id="KW-1133">Transmembrane helix</keyword>
<dbReference type="AlphaFoldDB" id="A0A4V6A0X6"/>
<evidence type="ECO:0000313" key="2">
    <source>
        <dbReference type="EMBL" id="TKR73225.1"/>
    </source>
</evidence>
<dbReference type="Proteomes" id="UP000298663">
    <property type="component" value="Unassembled WGS sequence"/>
</dbReference>
<keyword evidence="3" id="KW-1185">Reference proteome</keyword>
<dbReference type="EMBL" id="AZBU02000006">
    <property type="protein sequence ID" value="TKR73225.1"/>
    <property type="molecule type" value="Genomic_DNA"/>
</dbReference>
<keyword evidence="1" id="KW-0812">Transmembrane</keyword>
<feature type="transmembrane region" description="Helical" evidence="1">
    <location>
        <begin position="34"/>
        <end position="55"/>
    </location>
</feature>
<gene>
    <name evidence="2" type="ORF">L596_020560</name>
</gene>
<comment type="caution">
    <text evidence="2">The sequence shown here is derived from an EMBL/GenBank/DDBJ whole genome shotgun (WGS) entry which is preliminary data.</text>
</comment>
<accession>A0A4V6A0X6</accession>
<name>A0A4V6A0X6_STECR</name>
<keyword evidence="1" id="KW-0472">Membrane</keyword>
<reference evidence="2 3" key="2">
    <citation type="journal article" date="2019" name="G3 (Bethesda)">
        <title>Hybrid Assembly of the Genome of the Entomopathogenic Nematode Steinernema carpocapsae Identifies the X-Chromosome.</title>
        <authorList>
            <person name="Serra L."/>
            <person name="Macchietto M."/>
            <person name="Macias-Munoz A."/>
            <person name="McGill C.J."/>
            <person name="Rodriguez I.M."/>
            <person name="Rodriguez B."/>
            <person name="Murad R."/>
            <person name="Mortazavi A."/>
        </authorList>
    </citation>
    <scope>NUCLEOTIDE SEQUENCE [LARGE SCALE GENOMIC DNA]</scope>
    <source>
        <strain evidence="2 3">ALL</strain>
    </source>
</reference>
<organism evidence="2 3">
    <name type="scientific">Steinernema carpocapsae</name>
    <name type="common">Entomopathogenic nematode</name>
    <dbReference type="NCBI Taxonomy" id="34508"/>
    <lineage>
        <taxon>Eukaryota</taxon>
        <taxon>Metazoa</taxon>
        <taxon>Ecdysozoa</taxon>
        <taxon>Nematoda</taxon>
        <taxon>Chromadorea</taxon>
        <taxon>Rhabditida</taxon>
        <taxon>Tylenchina</taxon>
        <taxon>Panagrolaimomorpha</taxon>
        <taxon>Strongyloidoidea</taxon>
        <taxon>Steinernematidae</taxon>
        <taxon>Steinernema</taxon>
    </lineage>
</organism>
<evidence type="ECO:0000256" key="1">
    <source>
        <dbReference type="SAM" id="Phobius"/>
    </source>
</evidence>